<evidence type="ECO:0000313" key="5">
    <source>
        <dbReference type="EMBL" id="MBD2757531.1"/>
    </source>
</evidence>
<feature type="transmembrane region" description="Helical" evidence="4">
    <location>
        <begin position="81"/>
        <end position="98"/>
    </location>
</feature>
<sequence length="692" mass="78430">MAKKKPLPGNENPRPAHERAAHERAARERAATPKPALTPTTGAVRPGASRPTETTSRPPVRPLTTKSQTPTSSLPIERRPIVWWPPTVLAILGFLLYVNTFGHQYALDDIAAVGQNLFVKKGIAGIPDLLRTEFWHFSNISLGYYRPLSLITFALEQEYFKDNPNISHMINAGLYGLTGLVIGVLLQKWLTAQTITAFLIGLVFMAHPLHTEIVANIKGRDEILSFLFISLMLLTYWRYLETKQWNWILWACLSLYLAFLSKESSIVSLALIPAMQYWFARQNIGQSLLGLWPFLIVAALFFYQKKVMIGTLSGTPPVDWANYPYAIEKTQKSTMFKFLIYYIRLLFLPHPLVYDYSYNVIPSGGKGDLLTWSGFVMFVGLLWLTWKGFVKRTLWGFGLFWFFVTMAPGLGFIWIRGGIFAERFTYAAVMGFGFVLIWGLQKLLVRNASEQISEPASASLETRPLLMRYAPLLGLMAVVAGLYSFKTVERNRDWENNFVLFNSALPYAPNSCQVQRHVANEWIEKGLKDRAKADSIANATNALKPKPAPEQIKKAQALIDTNIAHANKHGRWALDHLQESTRIYPSFGEAYFSMAYVFQKITPNVDSAKYYYKQTMRAANAYAPAYNNLGVIYQNEGLTQNNRQKLELASYYYNRSMVVNPAYVDGQNNRANLLKATGIDVRVLPDSIINKY</sequence>
<feature type="region of interest" description="Disordered" evidence="3">
    <location>
        <begin position="1"/>
        <end position="73"/>
    </location>
</feature>
<keyword evidence="4" id="KW-0472">Membrane</keyword>
<dbReference type="AlphaFoldDB" id="A0A927B988"/>
<feature type="transmembrane region" description="Helical" evidence="4">
    <location>
        <begin position="166"/>
        <end position="186"/>
    </location>
</feature>
<name>A0A927B988_9BACT</name>
<keyword evidence="4" id="KW-0812">Transmembrane</keyword>
<dbReference type="PANTHER" id="PTHR44227:SF3">
    <property type="entry name" value="PROTEIN O-MANNOSYL-TRANSFERASE TMTC4"/>
    <property type="match status" value="1"/>
</dbReference>
<feature type="transmembrane region" description="Helical" evidence="4">
    <location>
        <begin position="393"/>
        <end position="414"/>
    </location>
</feature>
<evidence type="ECO:0000256" key="2">
    <source>
        <dbReference type="ARBA" id="ARBA00022803"/>
    </source>
</evidence>
<dbReference type="PANTHER" id="PTHR44227">
    <property type="match status" value="1"/>
</dbReference>
<dbReference type="RefSeq" id="WP_191043154.1">
    <property type="nucleotide sequence ID" value="NZ_JACXAA010000024.1"/>
</dbReference>
<evidence type="ECO:0000256" key="3">
    <source>
        <dbReference type="SAM" id="MobiDB-lite"/>
    </source>
</evidence>
<keyword evidence="4" id="KW-1133">Transmembrane helix</keyword>
<gene>
    <name evidence="5" type="ORF">IC230_31970</name>
</gene>
<keyword evidence="1" id="KW-0677">Repeat</keyword>
<feature type="transmembrane region" description="Helical" evidence="4">
    <location>
        <begin position="338"/>
        <end position="357"/>
    </location>
</feature>
<feature type="transmembrane region" description="Helical" evidence="4">
    <location>
        <begin position="369"/>
        <end position="386"/>
    </location>
</feature>
<comment type="caution">
    <text evidence="5">The sequence shown here is derived from an EMBL/GenBank/DDBJ whole genome shotgun (WGS) entry which is preliminary data.</text>
</comment>
<dbReference type="InterPro" id="IPR052346">
    <property type="entry name" value="O-mannosyl-transferase_TMTC"/>
</dbReference>
<keyword evidence="2" id="KW-0802">TPR repeat</keyword>
<dbReference type="SUPFAM" id="SSF48452">
    <property type="entry name" value="TPR-like"/>
    <property type="match status" value="1"/>
</dbReference>
<feature type="transmembrane region" description="Helical" evidence="4">
    <location>
        <begin position="223"/>
        <end position="240"/>
    </location>
</feature>
<dbReference type="Gene3D" id="1.25.40.10">
    <property type="entry name" value="Tetratricopeptide repeat domain"/>
    <property type="match status" value="1"/>
</dbReference>
<feature type="transmembrane region" description="Helical" evidence="4">
    <location>
        <begin position="426"/>
        <end position="445"/>
    </location>
</feature>
<evidence type="ECO:0000256" key="4">
    <source>
        <dbReference type="SAM" id="Phobius"/>
    </source>
</evidence>
<reference evidence="5" key="1">
    <citation type="submission" date="2020-09" db="EMBL/GenBank/DDBJ databases">
        <authorList>
            <person name="Kim M.K."/>
        </authorList>
    </citation>
    <scope>NUCLEOTIDE SEQUENCE</scope>
    <source>
        <strain evidence="5">BT704</strain>
    </source>
</reference>
<feature type="transmembrane region" description="Helical" evidence="4">
    <location>
        <begin position="284"/>
        <end position="303"/>
    </location>
</feature>
<protein>
    <submittedName>
        <fullName evidence="5">Tetratricopeptide repeat protein</fullName>
    </submittedName>
</protein>
<proteinExistence type="predicted"/>
<keyword evidence="6" id="KW-1185">Reference proteome</keyword>
<feature type="transmembrane region" description="Helical" evidence="4">
    <location>
        <begin position="247"/>
        <end position="272"/>
    </location>
</feature>
<feature type="compositionally biased region" description="Low complexity" evidence="3">
    <location>
        <begin position="32"/>
        <end position="43"/>
    </location>
</feature>
<organism evidence="5 6">
    <name type="scientific">Spirosoma validum</name>
    <dbReference type="NCBI Taxonomy" id="2771355"/>
    <lineage>
        <taxon>Bacteria</taxon>
        <taxon>Pseudomonadati</taxon>
        <taxon>Bacteroidota</taxon>
        <taxon>Cytophagia</taxon>
        <taxon>Cytophagales</taxon>
        <taxon>Cytophagaceae</taxon>
        <taxon>Spirosoma</taxon>
    </lineage>
</organism>
<accession>A0A927B988</accession>
<dbReference type="Proteomes" id="UP000653797">
    <property type="component" value="Unassembled WGS sequence"/>
</dbReference>
<feature type="transmembrane region" description="Helical" evidence="4">
    <location>
        <begin position="466"/>
        <end position="485"/>
    </location>
</feature>
<evidence type="ECO:0000256" key="1">
    <source>
        <dbReference type="ARBA" id="ARBA00022737"/>
    </source>
</evidence>
<dbReference type="EMBL" id="JACXAA010000024">
    <property type="protein sequence ID" value="MBD2757531.1"/>
    <property type="molecule type" value="Genomic_DNA"/>
</dbReference>
<feature type="compositionally biased region" description="Polar residues" evidence="3">
    <location>
        <begin position="64"/>
        <end position="73"/>
    </location>
</feature>
<feature type="compositionally biased region" description="Basic and acidic residues" evidence="3">
    <location>
        <begin position="14"/>
        <end position="31"/>
    </location>
</feature>
<evidence type="ECO:0000313" key="6">
    <source>
        <dbReference type="Proteomes" id="UP000653797"/>
    </source>
</evidence>
<dbReference type="InterPro" id="IPR011990">
    <property type="entry name" value="TPR-like_helical_dom_sf"/>
</dbReference>